<dbReference type="GO" id="GO:0015616">
    <property type="term" value="F:DNA translocase activity"/>
    <property type="evidence" value="ECO:0007669"/>
    <property type="project" value="TreeGrafter"/>
</dbReference>
<dbReference type="InterPro" id="IPR000330">
    <property type="entry name" value="SNF2_N"/>
</dbReference>
<dbReference type="InterPro" id="IPR014001">
    <property type="entry name" value="Helicase_ATP-bd"/>
</dbReference>
<dbReference type="GO" id="GO:0005634">
    <property type="term" value="C:nucleus"/>
    <property type="evidence" value="ECO:0007669"/>
    <property type="project" value="TreeGrafter"/>
</dbReference>
<keyword evidence="3" id="KW-1185">Reference proteome</keyword>
<dbReference type="SUPFAM" id="SSF52540">
    <property type="entry name" value="P-loop containing nucleoside triphosphate hydrolases"/>
    <property type="match status" value="1"/>
</dbReference>
<organism evidence="2 3">
    <name type="scientific">Reticulomyxa filosa</name>
    <dbReference type="NCBI Taxonomy" id="46433"/>
    <lineage>
        <taxon>Eukaryota</taxon>
        <taxon>Sar</taxon>
        <taxon>Rhizaria</taxon>
        <taxon>Retaria</taxon>
        <taxon>Foraminifera</taxon>
        <taxon>Monothalamids</taxon>
        <taxon>Reticulomyxidae</taxon>
        <taxon>Reticulomyxa</taxon>
    </lineage>
</organism>
<comment type="caution">
    <text evidence="2">The sequence shown here is derived from an EMBL/GenBank/DDBJ whole genome shotgun (WGS) entry which is preliminary data.</text>
</comment>
<dbReference type="InterPro" id="IPR038718">
    <property type="entry name" value="SNF2-like_sf"/>
</dbReference>
<gene>
    <name evidence="2" type="ORF">RFI_21385</name>
</gene>
<evidence type="ECO:0000313" key="3">
    <source>
        <dbReference type="Proteomes" id="UP000023152"/>
    </source>
</evidence>
<accession>X6MPQ3</accession>
<dbReference type="PROSITE" id="PS51192">
    <property type="entry name" value="HELICASE_ATP_BIND_1"/>
    <property type="match status" value="1"/>
</dbReference>
<dbReference type="PANTHER" id="PTHR45629">
    <property type="entry name" value="SNF2/RAD54 FAMILY MEMBER"/>
    <property type="match status" value="1"/>
</dbReference>
<dbReference type="OrthoDB" id="413460at2759"/>
<dbReference type="GO" id="GO:0007131">
    <property type="term" value="P:reciprocal meiotic recombination"/>
    <property type="evidence" value="ECO:0007669"/>
    <property type="project" value="TreeGrafter"/>
</dbReference>
<dbReference type="AlphaFoldDB" id="X6MPQ3"/>
<evidence type="ECO:0000259" key="1">
    <source>
        <dbReference type="PROSITE" id="PS51192"/>
    </source>
</evidence>
<dbReference type="Gene3D" id="3.40.50.10810">
    <property type="entry name" value="Tandem AAA-ATPase domain"/>
    <property type="match status" value="1"/>
</dbReference>
<name>X6MPQ3_RETFI</name>
<dbReference type="GO" id="GO:0005524">
    <property type="term" value="F:ATP binding"/>
    <property type="evidence" value="ECO:0007669"/>
    <property type="project" value="InterPro"/>
</dbReference>
<dbReference type="GO" id="GO:0000724">
    <property type="term" value="P:double-strand break repair via homologous recombination"/>
    <property type="evidence" value="ECO:0007669"/>
    <property type="project" value="TreeGrafter"/>
</dbReference>
<evidence type="ECO:0000313" key="2">
    <source>
        <dbReference type="EMBL" id="ETO15973.1"/>
    </source>
</evidence>
<reference evidence="2 3" key="1">
    <citation type="journal article" date="2013" name="Curr. Biol.">
        <title>The Genome of the Foraminiferan Reticulomyxa filosa.</title>
        <authorList>
            <person name="Glockner G."/>
            <person name="Hulsmann N."/>
            <person name="Schleicher M."/>
            <person name="Noegel A.A."/>
            <person name="Eichinger L."/>
            <person name="Gallinger C."/>
            <person name="Pawlowski J."/>
            <person name="Sierra R."/>
            <person name="Euteneuer U."/>
            <person name="Pillet L."/>
            <person name="Moustafa A."/>
            <person name="Platzer M."/>
            <person name="Groth M."/>
            <person name="Szafranski K."/>
            <person name="Schliwa M."/>
        </authorList>
    </citation>
    <scope>NUCLEOTIDE SEQUENCE [LARGE SCALE GENOMIC DNA]</scope>
</reference>
<dbReference type="EMBL" id="ASPP01018661">
    <property type="protein sequence ID" value="ETO15973.1"/>
    <property type="molecule type" value="Genomic_DNA"/>
</dbReference>
<sequence length="315" mass="36154">AITLIITLLEHGLINRCLVIVPSSLVDNWRNEFVQWIGELKTQRFVMTLKSNLGRKRNYSRKRKPHVSMAHCSNATNKNPMQTQEALADQLRTFHMKNGKSILIVGYEMFRKYYQLIKMKPKTLVPATRSEGEDSNVVDLIVCDEGHRLKNKAGNQTMDALDAMNTPRKIIITGTPIQNNLSELYTMCNIVNPGILGCDYRDFQSKYGKIIEKSRDTSSEAYDKHLGDCKSKELNSVLNDFILQRSNDLLMKYLPIKDEFIVFHSISRLQQDLYTQLLSCAKMKPCMEWLEVESAHNDITSPIPKRGMGHVNKKE</sequence>
<dbReference type="Proteomes" id="UP000023152">
    <property type="component" value="Unassembled WGS sequence"/>
</dbReference>
<dbReference type="SMART" id="SM00487">
    <property type="entry name" value="DEXDc"/>
    <property type="match status" value="1"/>
</dbReference>
<dbReference type="PANTHER" id="PTHR45629:SF7">
    <property type="entry name" value="DNA EXCISION REPAIR PROTEIN ERCC-6-RELATED"/>
    <property type="match status" value="1"/>
</dbReference>
<dbReference type="Pfam" id="PF00176">
    <property type="entry name" value="SNF2-rel_dom"/>
    <property type="match status" value="1"/>
</dbReference>
<dbReference type="InterPro" id="IPR050496">
    <property type="entry name" value="SNF2_RAD54_helicase_repair"/>
</dbReference>
<proteinExistence type="predicted"/>
<feature type="domain" description="Helicase ATP-binding" evidence="1">
    <location>
        <begin position="1"/>
        <end position="194"/>
    </location>
</feature>
<protein>
    <submittedName>
        <fullName evidence="2">DNA repair and recombination protein RAD54</fullName>
    </submittedName>
</protein>
<feature type="non-terminal residue" evidence="2">
    <location>
        <position position="1"/>
    </location>
</feature>
<dbReference type="InterPro" id="IPR027417">
    <property type="entry name" value="P-loop_NTPase"/>
</dbReference>